<evidence type="ECO:0000256" key="4">
    <source>
        <dbReference type="ARBA" id="ARBA00023306"/>
    </source>
</evidence>
<dbReference type="InterPro" id="IPR055219">
    <property type="entry name" value="MinC_N_1"/>
</dbReference>
<reference evidence="9 10" key="1">
    <citation type="submission" date="2019-12" db="EMBL/GenBank/DDBJ databases">
        <title>Whole-genome analyses of novel actinobacteria.</title>
        <authorList>
            <person name="Sahin N."/>
            <person name="Saygin H."/>
        </authorList>
    </citation>
    <scope>NUCLEOTIDE SEQUENCE [LARGE SCALE GENOMIC DNA]</scope>
    <source>
        <strain evidence="9 10">KC615</strain>
    </source>
</reference>
<evidence type="ECO:0000256" key="3">
    <source>
        <dbReference type="ARBA" id="ARBA00023210"/>
    </source>
</evidence>
<dbReference type="AlphaFoldDB" id="A0A6I4VXC9"/>
<dbReference type="Proteomes" id="UP000430692">
    <property type="component" value="Unassembled WGS sequence"/>
</dbReference>
<dbReference type="HAMAP" id="MF_00267">
    <property type="entry name" value="MinC"/>
    <property type="match status" value="1"/>
</dbReference>
<evidence type="ECO:0000256" key="6">
    <source>
        <dbReference type="HAMAP-Rule" id="MF_00267"/>
    </source>
</evidence>
<evidence type="ECO:0000256" key="5">
    <source>
        <dbReference type="ARBA" id="ARBA00046874"/>
    </source>
</evidence>
<evidence type="ECO:0000259" key="7">
    <source>
        <dbReference type="Pfam" id="PF03775"/>
    </source>
</evidence>
<comment type="similarity">
    <text evidence="1 6">Belongs to the MinC family.</text>
</comment>
<keyword evidence="4 6" id="KW-0131">Cell cycle</keyword>
<protein>
    <recommendedName>
        <fullName evidence="6">Probable septum site-determining protein MinC</fullName>
    </recommendedName>
</protein>
<dbReference type="GO" id="GO:0000902">
    <property type="term" value="P:cell morphogenesis"/>
    <property type="evidence" value="ECO:0007669"/>
    <property type="project" value="InterPro"/>
</dbReference>
<dbReference type="Gene3D" id="2.160.20.70">
    <property type="match status" value="1"/>
</dbReference>
<keyword evidence="3 6" id="KW-0717">Septation</keyword>
<dbReference type="InterPro" id="IPR036145">
    <property type="entry name" value="MinC_C_sf"/>
</dbReference>
<dbReference type="InterPro" id="IPR016098">
    <property type="entry name" value="CAP/MinC_C"/>
</dbReference>
<evidence type="ECO:0000313" key="10">
    <source>
        <dbReference type="Proteomes" id="UP000430692"/>
    </source>
</evidence>
<dbReference type="PANTHER" id="PTHR34108">
    <property type="entry name" value="SEPTUM SITE-DETERMINING PROTEIN MINC"/>
    <property type="match status" value="1"/>
</dbReference>
<evidence type="ECO:0000313" key="9">
    <source>
        <dbReference type="EMBL" id="MXQ55331.1"/>
    </source>
</evidence>
<keyword evidence="2 6" id="KW-0132">Cell division</keyword>
<dbReference type="SUPFAM" id="SSF63848">
    <property type="entry name" value="Cell-division inhibitor MinC, C-terminal domain"/>
    <property type="match status" value="1"/>
</dbReference>
<evidence type="ECO:0000259" key="8">
    <source>
        <dbReference type="Pfam" id="PF22642"/>
    </source>
</evidence>
<dbReference type="GO" id="GO:0000917">
    <property type="term" value="P:division septum assembly"/>
    <property type="evidence" value="ECO:0007669"/>
    <property type="project" value="UniProtKB-KW"/>
</dbReference>
<feature type="domain" description="Septum formation inhibitor MinC C-terminal" evidence="7">
    <location>
        <begin position="105"/>
        <end position="203"/>
    </location>
</feature>
<organism evidence="9 10">
    <name type="scientific">Shimazuella alba</name>
    <dbReference type="NCBI Taxonomy" id="2690964"/>
    <lineage>
        <taxon>Bacteria</taxon>
        <taxon>Bacillati</taxon>
        <taxon>Bacillota</taxon>
        <taxon>Bacilli</taxon>
        <taxon>Bacillales</taxon>
        <taxon>Thermoactinomycetaceae</taxon>
        <taxon>Shimazuella</taxon>
    </lineage>
</organism>
<gene>
    <name evidence="6" type="primary">minC</name>
    <name evidence="9" type="ORF">GSM42_16735</name>
</gene>
<accession>A0A6I4VXC9</accession>
<evidence type="ECO:0000256" key="2">
    <source>
        <dbReference type="ARBA" id="ARBA00022618"/>
    </source>
</evidence>
<dbReference type="Gene3D" id="3.30.160.540">
    <property type="match status" value="1"/>
</dbReference>
<dbReference type="Pfam" id="PF03775">
    <property type="entry name" value="MinC_C"/>
    <property type="match status" value="1"/>
</dbReference>
<comment type="function">
    <text evidence="6">Cell division inhibitor that blocks the formation of polar Z ring septums. Rapidly oscillates between the poles of the cell to destabilize FtsZ filaments that have formed before they mature into polar Z rings. Prevents FtsZ polymerization.</text>
</comment>
<dbReference type="PANTHER" id="PTHR34108:SF1">
    <property type="entry name" value="SEPTUM SITE-DETERMINING PROTEIN MINC"/>
    <property type="match status" value="1"/>
</dbReference>
<feature type="domain" description="Septum site-determining protein MinC N-terminal" evidence="8">
    <location>
        <begin position="9"/>
        <end position="86"/>
    </location>
</feature>
<evidence type="ECO:0000256" key="1">
    <source>
        <dbReference type="ARBA" id="ARBA00006291"/>
    </source>
</evidence>
<comment type="caution">
    <text evidence="9">The sequence shown here is derived from an EMBL/GenBank/DDBJ whole genome shotgun (WGS) entry which is preliminary data.</text>
</comment>
<keyword evidence="10" id="KW-1185">Reference proteome</keyword>
<comment type="subunit">
    <text evidence="5 6">Interacts with MinD and FtsZ.</text>
</comment>
<dbReference type="Pfam" id="PF22642">
    <property type="entry name" value="MinC_N_1"/>
    <property type="match status" value="1"/>
</dbReference>
<dbReference type="GO" id="GO:1901891">
    <property type="term" value="P:regulation of cell septum assembly"/>
    <property type="evidence" value="ECO:0007669"/>
    <property type="project" value="InterPro"/>
</dbReference>
<name>A0A6I4VXC9_9BACL</name>
<sequence>MAKVVKPSVLIKGTKDGLLFFLDDNLPFSIVLNELKHKLLHENASHIWNGPDMRVQIKLGKRQITRREEQDMREIFSFRKNLHVHTLESDGVPYLLDPPRKMEMLTGTVRSGQVLTHRGDLLLLGDVNPGGCVQSTGSIFVLGALRGLAHAGSDGDETVIIAASIFRPTQLRIHNIISRPPDEWKESENHMRFAYIVKDQIAVDKMSHLSHIRPEMEWKELSRRFG</sequence>
<proteinExistence type="inferred from homology"/>
<dbReference type="InterPro" id="IPR013033">
    <property type="entry name" value="MinC"/>
</dbReference>
<dbReference type="InterPro" id="IPR005526">
    <property type="entry name" value="Septum_form_inhib_MinC_C"/>
</dbReference>
<dbReference type="EMBL" id="WUUL01000013">
    <property type="protein sequence ID" value="MXQ55331.1"/>
    <property type="molecule type" value="Genomic_DNA"/>
</dbReference>
<dbReference type="RefSeq" id="WP_160802682.1">
    <property type="nucleotide sequence ID" value="NZ_WUUL01000013.1"/>
</dbReference>